<evidence type="ECO:0000256" key="1">
    <source>
        <dbReference type="SAM" id="Phobius"/>
    </source>
</evidence>
<dbReference type="AlphaFoldDB" id="A0A0A1FBD2"/>
<dbReference type="STRING" id="279058.LT85_2658"/>
<keyword evidence="1" id="KW-0472">Membrane</keyword>
<dbReference type="PANTHER" id="PTHR33371:SF4">
    <property type="entry name" value="INTERMEMBRANE PHOSPHOLIPID TRANSPORT SYSTEM BINDING PROTEIN MLAD"/>
    <property type="match status" value="1"/>
</dbReference>
<organism evidence="3 4">
    <name type="scientific">Collimonas arenae</name>
    <dbReference type="NCBI Taxonomy" id="279058"/>
    <lineage>
        <taxon>Bacteria</taxon>
        <taxon>Pseudomonadati</taxon>
        <taxon>Pseudomonadota</taxon>
        <taxon>Betaproteobacteria</taxon>
        <taxon>Burkholderiales</taxon>
        <taxon>Oxalobacteraceae</taxon>
        <taxon>Collimonas</taxon>
    </lineage>
</organism>
<reference evidence="4" key="1">
    <citation type="journal article" date="2014" name="Soil Biol. Biochem.">
        <title>Structure and function of bacterial communities in ageing soils: Insights from the Mendocino ecological staircase.</title>
        <authorList>
            <person name="Uroz S."/>
            <person name="Tech J.J."/>
            <person name="Sawaya N.A."/>
            <person name="Frey-Klett P."/>
            <person name="Leveau J.H.J."/>
        </authorList>
    </citation>
    <scope>NUCLEOTIDE SEQUENCE [LARGE SCALE GENOMIC DNA]</scope>
    <source>
        <strain evidence="4">Cal35</strain>
    </source>
</reference>
<keyword evidence="1" id="KW-1133">Transmembrane helix</keyword>
<dbReference type="EMBL" id="CP009962">
    <property type="protein sequence ID" value="AIY41816.1"/>
    <property type="molecule type" value="Genomic_DNA"/>
</dbReference>
<evidence type="ECO:0000259" key="2">
    <source>
        <dbReference type="Pfam" id="PF02470"/>
    </source>
</evidence>
<protein>
    <submittedName>
        <fullName evidence="3">Mce-family protein</fullName>
    </submittedName>
</protein>
<dbReference type="HOGENOM" id="CLU_930269_0_0_4"/>
<dbReference type="PANTHER" id="PTHR33371">
    <property type="entry name" value="INTERMEMBRANE PHOSPHOLIPID TRANSPORT SYSTEM BINDING PROTEIN MLAD-RELATED"/>
    <property type="match status" value="1"/>
</dbReference>
<sequence length="323" mass="34421">MMPVPDSSAPDSSPPVQPPAHVEFKAMLLLALMAALVCGFVLYVMYARGVFESTQRLVLISDDSEGVLVGMDLTFSGFPIGRVQRIDLGPDGKARILIDVPRKDASWLRTSSVFTLERGLVGDTRIRAFSGVLDDPLLPPDSERTVLRGDTAAEIPRLVATARELLENLQTITAADSSLSTSLANVQAVTGRLNGQYGVLGGALGGDENAKKIIATLDRVNALLTKADQRVFGQPGGKPGVMDDAQAAIVQLNGVLSDARNSLKKVDAVLAEAQAVGSNARIASNDLGALRAEVDASLRKVTQLVDEINRKWPFARNTELKLP</sequence>
<feature type="domain" description="Mce/MlaD" evidence="2">
    <location>
        <begin position="54"/>
        <end position="117"/>
    </location>
</feature>
<dbReference type="KEGG" id="care:LT85_2658"/>
<name>A0A0A1FBD2_9BURK</name>
<evidence type="ECO:0000313" key="3">
    <source>
        <dbReference type="EMBL" id="AIY41816.1"/>
    </source>
</evidence>
<dbReference type="InterPro" id="IPR052336">
    <property type="entry name" value="MlaD_Phospholipid_Transporter"/>
</dbReference>
<feature type="transmembrane region" description="Helical" evidence="1">
    <location>
        <begin position="26"/>
        <end position="46"/>
    </location>
</feature>
<keyword evidence="1" id="KW-0812">Transmembrane</keyword>
<evidence type="ECO:0000313" key="4">
    <source>
        <dbReference type="Proteomes" id="UP000030302"/>
    </source>
</evidence>
<keyword evidence="4" id="KW-1185">Reference proteome</keyword>
<gene>
    <name evidence="3" type="ORF">LT85_2658</name>
</gene>
<dbReference type="Proteomes" id="UP000030302">
    <property type="component" value="Chromosome"/>
</dbReference>
<dbReference type="Pfam" id="PF02470">
    <property type="entry name" value="MlaD"/>
    <property type="match status" value="1"/>
</dbReference>
<dbReference type="RefSeq" id="WP_038489417.1">
    <property type="nucleotide sequence ID" value="NZ_CP009962.1"/>
</dbReference>
<accession>A0A0A1FBD2</accession>
<dbReference type="InterPro" id="IPR003399">
    <property type="entry name" value="Mce/MlaD"/>
</dbReference>
<proteinExistence type="predicted"/>